<dbReference type="EMBL" id="CAJNOO010002072">
    <property type="protein sequence ID" value="CAF1233105.1"/>
    <property type="molecule type" value="Genomic_DNA"/>
</dbReference>
<protein>
    <submittedName>
        <fullName evidence="2">Uncharacterized protein</fullName>
    </submittedName>
</protein>
<name>A0A814YPC9_9BILA</name>
<gene>
    <name evidence="2" type="ORF">RFH988_LOCUS26274</name>
</gene>
<reference evidence="2" key="1">
    <citation type="submission" date="2021-02" db="EMBL/GenBank/DDBJ databases">
        <authorList>
            <person name="Nowell W R."/>
        </authorList>
    </citation>
    <scope>NUCLEOTIDE SEQUENCE</scope>
</reference>
<proteinExistence type="predicted"/>
<accession>A0A814YPC9</accession>
<organism evidence="2 3">
    <name type="scientific">Rotaria sordida</name>
    <dbReference type="NCBI Taxonomy" id="392033"/>
    <lineage>
        <taxon>Eukaryota</taxon>
        <taxon>Metazoa</taxon>
        <taxon>Spiralia</taxon>
        <taxon>Gnathifera</taxon>
        <taxon>Rotifera</taxon>
        <taxon>Eurotatoria</taxon>
        <taxon>Bdelloidea</taxon>
        <taxon>Philodinida</taxon>
        <taxon>Philodinidae</taxon>
        <taxon>Rotaria</taxon>
    </lineage>
</organism>
<evidence type="ECO:0000256" key="1">
    <source>
        <dbReference type="SAM" id="MobiDB-lite"/>
    </source>
</evidence>
<evidence type="ECO:0000313" key="3">
    <source>
        <dbReference type="Proteomes" id="UP000663882"/>
    </source>
</evidence>
<feature type="compositionally biased region" description="Polar residues" evidence="1">
    <location>
        <begin position="214"/>
        <end position="227"/>
    </location>
</feature>
<evidence type="ECO:0000313" key="2">
    <source>
        <dbReference type="EMBL" id="CAF1233105.1"/>
    </source>
</evidence>
<dbReference type="AlphaFoldDB" id="A0A814YPC9"/>
<feature type="compositionally biased region" description="Basic and acidic residues" evidence="1">
    <location>
        <begin position="201"/>
        <end position="212"/>
    </location>
</feature>
<sequence length="227" mass="26728">MSKQWDSLIEKMIKHKSIYHIIDASENNIGKTITKVTLFPQILDSINDKLEKLKDELIHQELINEETMSYRKQRDEFYRKLNEKFTILRNAKVFSSYGIRVDIDSAETECSKSLELQVKVIYSSVEKSKDFYFIMTNHVVQKETQRDLRCGICRQKGIFYCEHDTPYRDQYLGTFDATTPRNINIVEGKSRYKNKRNNHPKSTDDHHQDKTANKPLNNNDATQPSKK</sequence>
<comment type="caution">
    <text evidence="2">The sequence shown here is derived from an EMBL/GenBank/DDBJ whole genome shotgun (WGS) entry which is preliminary data.</text>
</comment>
<feature type="region of interest" description="Disordered" evidence="1">
    <location>
        <begin position="187"/>
        <end position="227"/>
    </location>
</feature>
<dbReference type="Proteomes" id="UP000663882">
    <property type="component" value="Unassembled WGS sequence"/>
</dbReference>